<dbReference type="Pfam" id="PF09361">
    <property type="entry name" value="Phasin_2"/>
    <property type="match status" value="1"/>
</dbReference>
<dbReference type="NCBIfam" id="TIGR01841">
    <property type="entry name" value="phasin"/>
    <property type="match status" value="1"/>
</dbReference>
<proteinExistence type="predicted"/>
<comment type="caution">
    <text evidence="3">The sequence shown here is derived from an EMBL/GenBank/DDBJ whole genome shotgun (WGS) entry which is preliminary data.</text>
</comment>
<dbReference type="EMBL" id="JAQQDR010000002">
    <property type="protein sequence ID" value="MFM0237440.1"/>
    <property type="molecule type" value="Genomic_DNA"/>
</dbReference>
<keyword evidence="4" id="KW-1185">Reference proteome</keyword>
<accession>A0ABW9BCB6</accession>
<sequence length="160" mass="17509">MAQIIPEQWLGMERSGFDQMFDITSRCCDAFEKLTALNLQAIRFGLAETQEGLARTCVADNLPEMLCLPTLLAPAGFAQALSYSRQFFEIMSGLQRHSVPPQPASAARQRPAADDLLGTLATRSLVPSDVPADTTTTKMAAAEPDREWARAQGLQPMHTE</sequence>
<gene>
    <name evidence="3" type="primary">phaP</name>
    <name evidence="3" type="ORF">PQR03_04795</name>
</gene>
<evidence type="ECO:0000313" key="4">
    <source>
        <dbReference type="Proteomes" id="UP001629274"/>
    </source>
</evidence>
<evidence type="ECO:0000259" key="2">
    <source>
        <dbReference type="Pfam" id="PF09361"/>
    </source>
</evidence>
<dbReference type="Proteomes" id="UP001629274">
    <property type="component" value="Unassembled WGS sequence"/>
</dbReference>
<feature type="region of interest" description="Disordered" evidence="1">
    <location>
        <begin position="127"/>
        <end position="160"/>
    </location>
</feature>
<name>A0ABW9BCB6_9BURK</name>
<reference evidence="3 4" key="1">
    <citation type="journal article" date="2024" name="Chem. Sci.">
        <title>Discovery of megapolipeptins by genome mining of a Burkholderiales bacteria collection.</title>
        <authorList>
            <person name="Paulo B.S."/>
            <person name="Recchia M.J.J."/>
            <person name="Lee S."/>
            <person name="Fergusson C.H."/>
            <person name="Romanowski S.B."/>
            <person name="Hernandez A."/>
            <person name="Krull N."/>
            <person name="Liu D.Y."/>
            <person name="Cavanagh H."/>
            <person name="Bos A."/>
            <person name="Gray C.A."/>
            <person name="Murphy B.T."/>
            <person name="Linington R.G."/>
            <person name="Eustaquio A.S."/>
        </authorList>
    </citation>
    <scope>NUCLEOTIDE SEQUENCE [LARGE SCALE GENOMIC DNA]</scope>
    <source>
        <strain evidence="3 4">RL17-351-BIE-A</strain>
    </source>
</reference>
<dbReference type="InterPro" id="IPR010127">
    <property type="entry name" value="Phasin_subfam-1"/>
</dbReference>
<evidence type="ECO:0000313" key="3">
    <source>
        <dbReference type="EMBL" id="MFM0237440.1"/>
    </source>
</evidence>
<dbReference type="RefSeq" id="WP_408257786.1">
    <property type="nucleotide sequence ID" value="NZ_JAQQCK010000001.1"/>
</dbReference>
<organism evidence="3 4">
    <name type="scientific">Paraburkholderia phytofirmans</name>
    <dbReference type="NCBI Taxonomy" id="261302"/>
    <lineage>
        <taxon>Bacteria</taxon>
        <taxon>Pseudomonadati</taxon>
        <taxon>Pseudomonadota</taxon>
        <taxon>Betaproteobacteria</taxon>
        <taxon>Burkholderiales</taxon>
        <taxon>Burkholderiaceae</taxon>
        <taxon>Paraburkholderia</taxon>
    </lineage>
</organism>
<dbReference type="InterPro" id="IPR018968">
    <property type="entry name" value="Phasin"/>
</dbReference>
<protein>
    <submittedName>
        <fullName evidence="3">TIGR01841 family phasin</fullName>
    </submittedName>
</protein>
<feature type="domain" description="Phasin" evidence="2">
    <location>
        <begin position="7"/>
        <end position="96"/>
    </location>
</feature>
<evidence type="ECO:0000256" key="1">
    <source>
        <dbReference type="SAM" id="MobiDB-lite"/>
    </source>
</evidence>